<reference evidence="3" key="1">
    <citation type="journal article" date="2019" name="Int. J. Syst. Evol. Microbiol.">
        <title>The Global Catalogue of Microorganisms (GCM) 10K type strain sequencing project: providing services to taxonomists for standard genome sequencing and annotation.</title>
        <authorList>
            <consortium name="The Broad Institute Genomics Platform"/>
            <consortium name="The Broad Institute Genome Sequencing Center for Infectious Disease"/>
            <person name="Wu L."/>
            <person name="Ma J."/>
        </authorList>
    </citation>
    <scope>NUCLEOTIDE SEQUENCE [LARGE SCALE GENOMIC DNA]</scope>
    <source>
        <strain evidence="3">CCM 7526</strain>
    </source>
</reference>
<dbReference type="Gene3D" id="2.60.40.10">
    <property type="entry name" value="Immunoglobulins"/>
    <property type="match status" value="1"/>
</dbReference>
<evidence type="ECO:0000313" key="2">
    <source>
        <dbReference type="EMBL" id="MFD1370341.1"/>
    </source>
</evidence>
<dbReference type="InterPro" id="IPR013783">
    <property type="entry name" value="Ig-like_fold"/>
</dbReference>
<dbReference type="RefSeq" id="WP_317791025.1">
    <property type="nucleotide sequence ID" value="NZ_AP028461.1"/>
</dbReference>
<proteinExistence type="predicted"/>
<protein>
    <submittedName>
        <fullName evidence="2">IPT/TIG domain-containing protein</fullName>
    </submittedName>
</protein>
<dbReference type="Proteomes" id="UP001597183">
    <property type="component" value="Unassembled WGS sequence"/>
</dbReference>
<keyword evidence="3" id="KW-1185">Reference proteome</keyword>
<evidence type="ECO:0000259" key="1">
    <source>
        <dbReference type="Pfam" id="PF01833"/>
    </source>
</evidence>
<accession>A0ABW4AJL4</accession>
<name>A0ABW4AJL4_9ACTN</name>
<comment type="caution">
    <text evidence="2">The sequence shown here is derived from an EMBL/GenBank/DDBJ whole genome shotgun (WGS) entry which is preliminary data.</text>
</comment>
<dbReference type="CDD" id="cd00603">
    <property type="entry name" value="IPT_PCSR"/>
    <property type="match status" value="1"/>
</dbReference>
<dbReference type="InterPro" id="IPR002909">
    <property type="entry name" value="IPT_dom"/>
</dbReference>
<dbReference type="EMBL" id="JBHTMK010000043">
    <property type="protein sequence ID" value="MFD1370341.1"/>
    <property type="molecule type" value="Genomic_DNA"/>
</dbReference>
<sequence>MGTSTFPLFRLSGKSPAPISLLRVGRPSRRYALSGRQSRGAIPMITSQRSFRPSIRSSLAVAAISTLVLAVAAAPASAAAATMTLSRAGGASGAGGTVIGTVPAISNGPATFVAGVLPTVQFQYMASATSTCATTARAVQEIAVSGTTPTGGVLTVDPEEVKRISGTKIAFNVPTEPYPEPDVNPNGLVLAGGQKTAKWNVCVYDSESATASTLLATSQYTVVLRPTITGILPASSPAAGGQTITVNGTGFTALATPITAAIGGTALTNIKVAANGSSFTATTGARAADTGLALTVNTPGGTVSSLDPDNNGIDDDPSIPFSYTNGITISPTLAAAGSLVTVDVLGAGFSQLSFDHGSPTTANAHVFLVNGTYDAAANRGVAECKNASVISDAELICTLNLADSRLNPVTSASLPGSEIFEGAYTLTVVANGSTSAGSAAGASIVSSGATFTVGPY</sequence>
<gene>
    <name evidence="2" type="ORF">ACFQ5G_33815</name>
</gene>
<dbReference type="InterPro" id="IPR014756">
    <property type="entry name" value="Ig_E-set"/>
</dbReference>
<organism evidence="2 3">
    <name type="scientific">Actinoplanes sichuanensis</name>
    <dbReference type="NCBI Taxonomy" id="512349"/>
    <lineage>
        <taxon>Bacteria</taxon>
        <taxon>Bacillati</taxon>
        <taxon>Actinomycetota</taxon>
        <taxon>Actinomycetes</taxon>
        <taxon>Micromonosporales</taxon>
        <taxon>Micromonosporaceae</taxon>
        <taxon>Actinoplanes</taxon>
    </lineage>
</organism>
<dbReference type="Pfam" id="PF01833">
    <property type="entry name" value="TIG"/>
    <property type="match status" value="1"/>
</dbReference>
<feature type="domain" description="IPT/TIG" evidence="1">
    <location>
        <begin position="226"/>
        <end position="304"/>
    </location>
</feature>
<evidence type="ECO:0000313" key="3">
    <source>
        <dbReference type="Proteomes" id="UP001597183"/>
    </source>
</evidence>
<dbReference type="SUPFAM" id="SSF81296">
    <property type="entry name" value="E set domains"/>
    <property type="match status" value="1"/>
</dbReference>